<feature type="compositionally biased region" description="Basic residues" evidence="1">
    <location>
        <begin position="22"/>
        <end position="31"/>
    </location>
</feature>
<reference evidence="2" key="2">
    <citation type="submission" date="2022-01" db="EMBL/GenBank/DDBJ databases">
        <authorList>
            <person name="Yamashiro T."/>
            <person name="Shiraishi A."/>
            <person name="Satake H."/>
            <person name="Nakayama K."/>
        </authorList>
    </citation>
    <scope>NUCLEOTIDE SEQUENCE</scope>
</reference>
<organism evidence="2 3">
    <name type="scientific">Tanacetum coccineum</name>
    <dbReference type="NCBI Taxonomy" id="301880"/>
    <lineage>
        <taxon>Eukaryota</taxon>
        <taxon>Viridiplantae</taxon>
        <taxon>Streptophyta</taxon>
        <taxon>Embryophyta</taxon>
        <taxon>Tracheophyta</taxon>
        <taxon>Spermatophyta</taxon>
        <taxon>Magnoliopsida</taxon>
        <taxon>eudicotyledons</taxon>
        <taxon>Gunneridae</taxon>
        <taxon>Pentapetalae</taxon>
        <taxon>asterids</taxon>
        <taxon>campanulids</taxon>
        <taxon>Asterales</taxon>
        <taxon>Asteraceae</taxon>
        <taxon>Asteroideae</taxon>
        <taxon>Anthemideae</taxon>
        <taxon>Anthemidinae</taxon>
        <taxon>Tanacetum</taxon>
    </lineage>
</organism>
<feature type="region of interest" description="Disordered" evidence="1">
    <location>
        <begin position="1"/>
        <end position="59"/>
    </location>
</feature>
<keyword evidence="3" id="KW-1185">Reference proteome</keyword>
<protein>
    <submittedName>
        <fullName evidence="2">Uncharacterized protein</fullName>
    </submittedName>
</protein>
<gene>
    <name evidence="2" type="ORF">Tco_0651582</name>
</gene>
<accession>A0ABQ4WVI6</accession>
<reference evidence="2" key="1">
    <citation type="journal article" date="2022" name="Int. J. Mol. Sci.">
        <title>Draft Genome of Tanacetum Coccineum: Genomic Comparison of Closely Related Tanacetum-Family Plants.</title>
        <authorList>
            <person name="Yamashiro T."/>
            <person name="Shiraishi A."/>
            <person name="Nakayama K."/>
            <person name="Satake H."/>
        </authorList>
    </citation>
    <scope>NUCLEOTIDE SEQUENCE</scope>
</reference>
<evidence type="ECO:0000256" key="1">
    <source>
        <dbReference type="SAM" id="MobiDB-lite"/>
    </source>
</evidence>
<name>A0ABQ4WVI6_9ASTR</name>
<dbReference type="Proteomes" id="UP001151760">
    <property type="component" value="Unassembled WGS sequence"/>
</dbReference>
<dbReference type="EMBL" id="BQNB010008961">
    <property type="protein sequence ID" value="GJS56798.1"/>
    <property type="molecule type" value="Genomic_DNA"/>
</dbReference>
<feature type="compositionally biased region" description="Basic residues" evidence="1">
    <location>
        <begin position="41"/>
        <end position="54"/>
    </location>
</feature>
<feature type="compositionally biased region" description="Basic and acidic residues" evidence="1">
    <location>
        <begin position="1"/>
        <end position="13"/>
    </location>
</feature>
<comment type="caution">
    <text evidence="2">The sequence shown here is derived from an EMBL/GenBank/DDBJ whole genome shotgun (WGS) entry which is preliminary data.</text>
</comment>
<evidence type="ECO:0000313" key="3">
    <source>
        <dbReference type="Proteomes" id="UP001151760"/>
    </source>
</evidence>
<proteinExistence type="predicted"/>
<sequence>MEVKQEEVEENTRKRPGIILKMKARKKARKQTHVDSDASKKKTGSPRMKRMSNRKKTDSDLKEEEYLKTFLKIVLDEEGIRASKIQVLDLMGRSRMGIKTFSKMVTRFDRLDLEELYNLVMQRNESPTLEGVDLVL</sequence>
<evidence type="ECO:0000313" key="2">
    <source>
        <dbReference type="EMBL" id="GJS56798.1"/>
    </source>
</evidence>